<keyword evidence="7 8" id="KW-0520">NAD</keyword>
<comment type="caution">
    <text evidence="10">The sequence shown here is derived from an EMBL/GenBank/DDBJ whole genome shotgun (WGS) entry which is preliminary data.</text>
</comment>
<dbReference type="EMBL" id="JBHRSL010000010">
    <property type="protein sequence ID" value="MFC3052482.1"/>
    <property type="molecule type" value="Genomic_DNA"/>
</dbReference>
<evidence type="ECO:0000259" key="9">
    <source>
        <dbReference type="Pfam" id="PF00881"/>
    </source>
</evidence>
<dbReference type="SUPFAM" id="SSF55469">
    <property type="entry name" value="FMN-dependent nitroreductase-like"/>
    <property type="match status" value="1"/>
</dbReference>
<dbReference type="CDD" id="cd02135">
    <property type="entry name" value="YdjA-like"/>
    <property type="match status" value="1"/>
</dbReference>
<dbReference type="Proteomes" id="UP001595444">
    <property type="component" value="Unassembled WGS sequence"/>
</dbReference>
<evidence type="ECO:0000256" key="4">
    <source>
        <dbReference type="ARBA" id="ARBA00022643"/>
    </source>
</evidence>
<keyword evidence="3 8" id="KW-0285">Flavoprotein</keyword>
<evidence type="ECO:0000256" key="8">
    <source>
        <dbReference type="PIRNR" id="PIRNR000232"/>
    </source>
</evidence>
<keyword evidence="6 8" id="KW-0560">Oxidoreductase</keyword>
<dbReference type="Gene3D" id="3.40.109.10">
    <property type="entry name" value="NADH Oxidase"/>
    <property type="match status" value="1"/>
</dbReference>
<evidence type="ECO:0000256" key="1">
    <source>
        <dbReference type="ARBA" id="ARBA00001917"/>
    </source>
</evidence>
<dbReference type="PIRSF" id="PIRSF000232">
    <property type="entry name" value="YdjA"/>
    <property type="match status" value="1"/>
</dbReference>
<dbReference type="InterPro" id="IPR052530">
    <property type="entry name" value="NAD(P)H_nitroreductase"/>
</dbReference>
<dbReference type="InterPro" id="IPR026021">
    <property type="entry name" value="YdjA-like"/>
</dbReference>
<dbReference type="InterPro" id="IPR029479">
    <property type="entry name" value="Nitroreductase"/>
</dbReference>
<sequence>MSFNTPNPATYDLLMKRRSVVARDMVGPGPDDTDLKKILEAGMRVPDHGKLAPWRFIVLRGAEREKLGDLIAEALKAESDTSEKTAEKMKDYASQGPVLVVSIFSPQPLHPAIPYWEQQLSAGASCQNMLIAATALGYASQWLTGWGAFSRHVMNGLGLNDDECISGLMFFGHQAIEPTERARPDVDKHIIWGFPEGAGA</sequence>
<evidence type="ECO:0000256" key="6">
    <source>
        <dbReference type="ARBA" id="ARBA00023002"/>
    </source>
</evidence>
<evidence type="ECO:0000313" key="10">
    <source>
        <dbReference type="EMBL" id="MFC3052482.1"/>
    </source>
</evidence>
<keyword evidence="4 8" id="KW-0288">FMN</keyword>
<organism evidence="10 11">
    <name type="scientific">Kordiimonas pumila</name>
    <dbReference type="NCBI Taxonomy" id="2161677"/>
    <lineage>
        <taxon>Bacteria</taxon>
        <taxon>Pseudomonadati</taxon>
        <taxon>Pseudomonadota</taxon>
        <taxon>Alphaproteobacteria</taxon>
        <taxon>Kordiimonadales</taxon>
        <taxon>Kordiimonadaceae</taxon>
        <taxon>Kordiimonas</taxon>
    </lineage>
</organism>
<gene>
    <name evidence="10" type="ORF">ACFOKA_11270</name>
</gene>
<evidence type="ECO:0000256" key="3">
    <source>
        <dbReference type="ARBA" id="ARBA00022630"/>
    </source>
</evidence>
<keyword evidence="11" id="KW-1185">Reference proteome</keyword>
<dbReference type="EC" id="1.-.-.-" evidence="8"/>
<proteinExistence type="inferred from homology"/>
<evidence type="ECO:0000256" key="2">
    <source>
        <dbReference type="ARBA" id="ARBA00007118"/>
    </source>
</evidence>
<comment type="similarity">
    <text evidence="2 8">Belongs to the nitroreductase family.</text>
</comment>
<dbReference type="InterPro" id="IPR000415">
    <property type="entry name" value="Nitroreductase-like"/>
</dbReference>
<evidence type="ECO:0000313" key="11">
    <source>
        <dbReference type="Proteomes" id="UP001595444"/>
    </source>
</evidence>
<dbReference type="PANTHER" id="PTHR43821:SF1">
    <property type="entry name" value="NAD(P)H NITROREDUCTASE YDJA-RELATED"/>
    <property type="match status" value="1"/>
</dbReference>
<dbReference type="RefSeq" id="WP_194213856.1">
    <property type="nucleotide sequence ID" value="NZ_CP061205.1"/>
</dbReference>
<dbReference type="Pfam" id="PF00881">
    <property type="entry name" value="Nitroreductase"/>
    <property type="match status" value="1"/>
</dbReference>
<keyword evidence="5 8" id="KW-0521">NADP</keyword>
<accession>A0ABV7D769</accession>
<evidence type="ECO:0000256" key="7">
    <source>
        <dbReference type="ARBA" id="ARBA00023027"/>
    </source>
</evidence>
<reference evidence="11" key="1">
    <citation type="journal article" date="2019" name="Int. J. Syst. Evol. Microbiol.">
        <title>The Global Catalogue of Microorganisms (GCM) 10K type strain sequencing project: providing services to taxonomists for standard genome sequencing and annotation.</title>
        <authorList>
            <consortium name="The Broad Institute Genomics Platform"/>
            <consortium name="The Broad Institute Genome Sequencing Center for Infectious Disease"/>
            <person name="Wu L."/>
            <person name="Ma J."/>
        </authorList>
    </citation>
    <scope>NUCLEOTIDE SEQUENCE [LARGE SCALE GENOMIC DNA]</scope>
    <source>
        <strain evidence="11">KCTC 62164</strain>
    </source>
</reference>
<evidence type="ECO:0000256" key="5">
    <source>
        <dbReference type="ARBA" id="ARBA00022857"/>
    </source>
</evidence>
<dbReference type="PANTHER" id="PTHR43821">
    <property type="entry name" value="NAD(P)H NITROREDUCTASE YDJA-RELATED"/>
    <property type="match status" value="1"/>
</dbReference>
<protein>
    <recommendedName>
        <fullName evidence="8">Putative NAD(P)H nitroreductase</fullName>
        <ecNumber evidence="8">1.-.-.-</ecNumber>
    </recommendedName>
</protein>
<name>A0ABV7D769_9PROT</name>
<comment type="cofactor">
    <cofactor evidence="1 8">
        <name>FMN</name>
        <dbReference type="ChEBI" id="CHEBI:58210"/>
    </cofactor>
</comment>
<feature type="domain" description="Nitroreductase" evidence="9">
    <location>
        <begin position="15"/>
        <end position="173"/>
    </location>
</feature>